<dbReference type="Proteomes" id="UP000546464">
    <property type="component" value="Unassembled WGS sequence"/>
</dbReference>
<proteinExistence type="predicted"/>
<comment type="caution">
    <text evidence="1">The sequence shown here is derived from an EMBL/GenBank/DDBJ whole genome shotgun (WGS) entry which is preliminary data.</text>
</comment>
<gene>
    <name evidence="1" type="ORF">H5P28_19520</name>
</gene>
<organism evidence="1 2">
    <name type="scientific">Ruficoccus amylovorans</name>
    <dbReference type="NCBI Taxonomy" id="1804625"/>
    <lineage>
        <taxon>Bacteria</taxon>
        <taxon>Pseudomonadati</taxon>
        <taxon>Verrucomicrobiota</taxon>
        <taxon>Opitutia</taxon>
        <taxon>Puniceicoccales</taxon>
        <taxon>Cerasicoccaceae</taxon>
        <taxon>Ruficoccus</taxon>
    </lineage>
</organism>
<dbReference type="AlphaFoldDB" id="A0A842HL99"/>
<name>A0A842HL99_9BACT</name>
<protein>
    <submittedName>
        <fullName evidence="1">Uncharacterized protein</fullName>
    </submittedName>
</protein>
<dbReference type="RefSeq" id="WP_185677368.1">
    <property type="nucleotide sequence ID" value="NZ_JACHVB010000064.1"/>
</dbReference>
<evidence type="ECO:0000313" key="2">
    <source>
        <dbReference type="Proteomes" id="UP000546464"/>
    </source>
</evidence>
<sequence>MPKTKQADAGSGQFVKVAENLYRYQPSGGYYALLKGGGKQIRRSLKTRDRKLAERRLAGLREKVDRIDTNEGKTKVEFMEAAQLWLDCMRPHLTPSSFLRRQTSVKQLKRHFGGHSVRAITCTLCN</sequence>
<accession>A0A842HL99</accession>
<dbReference type="EMBL" id="JACHVB010000064">
    <property type="protein sequence ID" value="MBC2596464.1"/>
    <property type="molecule type" value="Genomic_DNA"/>
</dbReference>
<reference evidence="1 2" key="1">
    <citation type="submission" date="2020-07" db="EMBL/GenBank/DDBJ databases">
        <authorList>
            <person name="Feng X."/>
        </authorList>
    </citation>
    <scope>NUCLEOTIDE SEQUENCE [LARGE SCALE GENOMIC DNA]</scope>
    <source>
        <strain evidence="1 2">JCM31066</strain>
    </source>
</reference>
<keyword evidence="2" id="KW-1185">Reference proteome</keyword>
<evidence type="ECO:0000313" key="1">
    <source>
        <dbReference type="EMBL" id="MBC2596464.1"/>
    </source>
</evidence>